<accession>A0A485NN45</accession>
<reference evidence="1 2" key="1">
    <citation type="submission" date="2019-01" db="EMBL/GenBank/DDBJ databases">
        <authorList>
            <person name="Alioto T."/>
            <person name="Alioto T."/>
        </authorList>
    </citation>
    <scope>NUCLEOTIDE SEQUENCE [LARGE SCALE GENOMIC DNA]</scope>
</reference>
<keyword evidence="2" id="KW-1185">Reference proteome</keyword>
<dbReference type="Gene3D" id="2.40.30.10">
    <property type="entry name" value="Translation factors"/>
    <property type="match status" value="1"/>
</dbReference>
<sequence>MVTTCWSQVQTHLGSRDGKLTVKTAMPMEPHYLNLDCILPPTHPSDKPLCLLLQDAYKIGGIGTLPVGLVETGILKPGMVVTFPPVSVTTEVKSVEVYHEALSEPFPGGTMLASMSRTYLSKMFAKVMWLVTAKMTHQWKQLAS</sequence>
<dbReference type="EMBL" id="CAAGRJ010018376">
    <property type="protein sequence ID" value="VFV33669.1"/>
    <property type="molecule type" value="Genomic_DNA"/>
</dbReference>
<name>A0A485NN45_LYNPA</name>
<gene>
    <name evidence="1" type="ORF">LYPA_23C016330</name>
</gene>
<dbReference type="SUPFAM" id="SSF50447">
    <property type="entry name" value="Translation proteins"/>
    <property type="match status" value="1"/>
</dbReference>
<organism evidence="1 2">
    <name type="scientific">Lynx pardinus</name>
    <name type="common">Iberian lynx</name>
    <name type="synonym">Felis pardina</name>
    <dbReference type="NCBI Taxonomy" id="191816"/>
    <lineage>
        <taxon>Eukaryota</taxon>
        <taxon>Metazoa</taxon>
        <taxon>Chordata</taxon>
        <taxon>Craniata</taxon>
        <taxon>Vertebrata</taxon>
        <taxon>Euteleostomi</taxon>
        <taxon>Mammalia</taxon>
        <taxon>Eutheria</taxon>
        <taxon>Laurasiatheria</taxon>
        <taxon>Carnivora</taxon>
        <taxon>Feliformia</taxon>
        <taxon>Felidae</taxon>
        <taxon>Felinae</taxon>
        <taxon>Lynx</taxon>
    </lineage>
</organism>
<evidence type="ECO:0000313" key="2">
    <source>
        <dbReference type="Proteomes" id="UP000386466"/>
    </source>
</evidence>
<dbReference type="Proteomes" id="UP000386466">
    <property type="component" value="Unassembled WGS sequence"/>
</dbReference>
<proteinExistence type="predicted"/>
<dbReference type="PANTHER" id="PTHR44830">
    <property type="entry name" value="ELONGATION FACTOR 1 ALPHA"/>
    <property type="match status" value="1"/>
</dbReference>
<dbReference type="InterPro" id="IPR009000">
    <property type="entry name" value="Transl_B-barrel_sf"/>
</dbReference>
<protein>
    <submittedName>
        <fullName evidence="1">Uncharacterized protein</fullName>
    </submittedName>
</protein>
<dbReference type="AlphaFoldDB" id="A0A485NN45"/>
<evidence type="ECO:0000313" key="1">
    <source>
        <dbReference type="EMBL" id="VFV33669.1"/>
    </source>
</evidence>
<dbReference type="PANTHER" id="PTHR44830:SF1">
    <property type="entry name" value="TR-TYPE G DOMAIN-CONTAINING PROTEIN"/>
    <property type="match status" value="1"/>
</dbReference>